<proteinExistence type="predicted"/>
<keyword evidence="6" id="KW-1185">Reference proteome</keyword>
<dbReference type="SUPFAM" id="SSF46785">
    <property type="entry name" value="Winged helix' DNA-binding domain"/>
    <property type="match status" value="1"/>
</dbReference>
<dbReference type="PANTHER" id="PTHR38445:SF7">
    <property type="entry name" value="GNTR-FAMILY TRANSCRIPTIONAL REGULATOR"/>
    <property type="match status" value="1"/>
</dbReference>
<keyword evidence="3" id="KW-0804">Transcription</keyword>
<sequence length="120" mass="13616">MNITIDYTSDLPMYEQIKACIKSNILCGKLQSNDTLPSVRQLAKELNVSTITTKRSYTDLEHEGLIYTVSGKGTFVNTVDVSKLLLERKDKLIKEFKNMTREIIEAGVTKETLMEIIQTI</sequence>
<evidence type="ECO:0000256" key="1">
    <source>
        <dbReference type="ARBA" id="ARBA00023015"/>
    </source>
</evidence>
<dbReference type="InterPro" id="IPR000524">
    <property type="entry name" value="Tscrpt_reg_HTH_GntR"/>
</dbReference>
<dbReference type="InterPro" id="IPR036388">
    <property type="entry name" value="WH-like_DNA-bd_sf"/>
</dbReference>
<dbReference type="AlphaFoldDB" id="A0A401UGT4"/>
<name>A0A401UGT4_9CLOT</name>
<evidence type="ECO:0000313" key="5">
    <source>
        <dbReference type="EMBL" id="GCD08758.1"/>
    </source>
</evidence>
<dbReference type="SMART" id="SM00345">
    <property type="entry name" value="HTH_GNTR"/>
    <property type="match status" value="1"/>
</dbReference>
<protein>
    <submittedName>
        <fullName evidence="5">GntR family transcriptional regulator</fullName>
    </submittedName>
</protein>
<dbReference type="OrthoDB" id="9802328at2"/>
<evidence type="ECO:0000313" key="6">
    <source>
        <dbReference type="Proteomes" id="UP000287872"/>
    </source>
</evidence>
<dbReference type="GO" id="GO:0003677">
    <property type="term" value="F:DNA binding"/>
    <property type="evidence" value="ECO:0007669"/>
    <property type="project" value="UniProtKB-KW"/>
</dbReference>
<keyword evidence="1" id="KW-0805">Transcription regulation</keyword>
<dbReference type="Gene3D" id="1.10.10.10">
    <property type="entry name" value="Winged helix-like DNA-binding domain superfamily/Winged helix DNA-binding domain"/>
    <property type="match status" value="1"/>
</dbReference>
<dbReference type="InterPro" id="IPR036390">
    <property type="entry name" value="WH_DNA-bd_sf"/>
</dbReference>
<evidence type="ECO:0000259" key="4">
    <source>
        <dbReference type="PROSITE" id="PS50949"/>
    </source>
</evidence>
<dbReference type="Pfam" id="PF00392">
    <property type="entry name" value="GntR"/>
    <property type="match status" value="1"/>
</dbReference>
<comment type="caution">
    <text evidence="5">The sequence shown here is derived from an EMBL/GenBank/DDBJ whole genome shotgun (WGS) entry which is preliminary data.</text>
</comment>
<feature type="domain" description="HTH gntR-type" evidence="4">
    <location>
        <begin position="11"/>
        <end position="79"/>
    </location>
</feature>
<evidence type="ECO:0000256" key="3">
    <source>
        <dbReference type="ARBA" id="ARBA00023163"/>
    </source>
</evidence>
<keyword evidence="2" id="KW-0238">DNA-binding</keyword>
<dbReference type="PANTHER" id="PTHR38445">
    <property type="entry name" value="HTH-TYPE TRANSCRIPTIONAL REPRESSOR YTRA"/>
    <property type="match status" value="1"/>
</dbReference>
<dbReference type="GO" id="GO:0003700">
    <property type="term" value="F:DNA-binding transcription factor activity"/>
    <property type="evidence" value="ECO:0007669"/>
    <property type="project" value="InterPro"/>
</dbReference>
<gene>
    <name evidence="5" type="ORF">Ctaglu_03810</name>
</gene>
<reference evidence="5 6" key="1">
    <citation type="submission" date="2018-11" db="EMBL/GenBank/DDBJ databases">
        <title>Genome sequencing and assembly of Clostridium tagluense strain A121.</title>
        <authorList>
            <person name="Murakami T."/>
            <person name="Segawa T."/>
            <person name="Shcherbakova V.A."/>
            <person name="Mori H."/>
            <person name="Yoshimura Y."/>
        </authorList>
    </citation>
    <scope>NUCLEOTIDE SEQUENCE [LARGE SCALE GENOMIC DNA]</scope>
    <source>
        <strain evidence="5 6">A121</strain>
    </source>
</reference>
<dbReference type="PRINTS" id="PR00035">
    <property type="entry name" value="HTHGNTR"/>
</dbReference>
<accession>A0A401UGT4</accession>
<evidence type="ECO:0000256" key="2">
    <source>
        <dbReference type="ARBA" id="ARBA00023125"/>
    </source>
</evidence>
<dbReference type="PROSITE" id="PS50949">
    <property type="entry name" value="HTH_GNTR"/>
    <property type="match status" value="1"/>
</dbReference>
<dbReference type="CDD" id="cd07377">
    <property type="entry name" value="WHTH_GntR"/>
    <property type="match status" value="1"/>
</dbReference>
<organism evidence="5 6">
    <name type="scientific">Clostridium tagluense</name>
    <dbReference type="NCBI Taxonomy" id="360422"/>
    <lineage>
        <taxon>Bacteria</taxon>
        <taxon>Bacillati</taxon>
        <taxon>Bacillota</taxon>
        <taxon>Clostridia</taxon>
        <taxon>Eubacteriales</taxon>
        <taxon>Clostridiaceae</taxon>
        <taxon>Clostridium</taxon>
    </lineage>
</organism>
<dbReference type="RefSeq" id="WP_124997526.1">
    <property type="nucleotide sequence ID" value="NZ_BHYK01000002.1"/>
</dbReference>
<dbReference type="EMBL" id="BHYK01000002">
    <property type="protein sequence ID" value="GCD08758.1"/>
    <property type="molecule type" value="Genomic_DNA"/>
</dbReference>
<dbReference type="Proteomes" id="UP000287872">
    <property type="component" value="Unassembled WGS sequence"/>
</dbReference>